<dbReference type="EMBL" id="CP013099">
    <property type="protein sequence ID" value="ALP54696.1"/>
    <property type="molecule type" value="Genomic_DNA"/>
</dbReference>
<dbReference type="SUPFAM" id="SSF141523">
    <property type="entry name" value="L,D-transpeptidase catalytic domain-like"/>
    <property type="match status" value="1"/>
</dbReference>
<evidence type="ECO:0000256" key="1">
    <source>
        <dbReference type="ARBA" id="ARBA00004752"/>
    </source>
</evidence>
<dbReference type="Proteomes" id="UP000055136">
    <property type="component" value="Chromosome"/>
</dbReference>
<gene>
    <name evidence="9" type="ORF">Tel_01855</name>
</gene>
<feature type="domain" description="L,D-TPase catalytic" evidence="8">
    <location>
        <begin position="18"/>
        <end position="175"/>
    </location>
</feature>
<evidence type="ECO:0000259" key="8">
    <source>
        <dbReference type="PROSITE" id="PS52029"/>
    </source>
</evidence>
<comment type="pathway">
    <text evidence="1 7">Cell wall biogenesis; peptidoglycan biosynthesis.</text>
</comment>
<dbReference type="InterPro" id="IPR038063">
    <property type="entry name" value="Transpep_catalytic_dom"/>
</dbReference>
<dbReference type="AlphaFoldDB" id="A0A0S2THT8"/>
<dbReference type="PANTHER" id="PTHR36699:SF1">
    <property type="entry name" value="L,D-TRANSPEPTIDASE YAFK-RELATED"/>
    <property type="match status" value="1"/>
</dbReference>
<organism evidence="9 10">
    <name type="scientific">Candidatus Tenderia electrophaga</name>
    <dbReference type="NCBI Taxonomy" id="1748243"/>
    <lineage>
        <taxon>Bacteria</taxon>
        <taxon>Pseudomonadati</taxon>
        <taxon>Pseudomonadota</taxon>
        <taxon>Gammaproteobacteria</taxon>
        <taxon>Candidatus Tenderiales</taxon>
        <taxon>Candidatus Tenderiaceae</taxon>
        <taxon>Candidatus Tenderia</taxon>
    </lineage>
</organism>
<keyword evidence="5 7" id="KW-0573">Peptidoglycan synthesis</keyword>
<dbReference type="PANTHER" id="PTHR36699">
    <property type="entry name" value="LD-TRANSPEPTIDASE"/>
    <property type="match status" value="1"/>
</dbReference>
<dbReference type="Gene3D" id="2.40.440.10">
    <property type="entry name" value="L,D-transpeptidase catalytic domain-like"/>
    <property type="match status" value="1"/>
</dbReference>
<evidence type="ECO:0000256" key="4">
    <source>
        <dbReference type="ARBA" id="ARBA00022960"/>
    </source>
</evidence>
<dbReference type="Pfam" id="PF03734">
    <property type="entry name" value="YkuD"/>
    <property type="match status" value="1"/>
</dbReference>
<feature type="active site" description="Nucleophile" evidence="7">
    <location>
        <position position="151"/>
    </location>
</feature>
<dbReference type="GO" id="GO:0009252">
    <property type="term" value="P:peptidoglycan biosynthetic process"/>
    <property type="evidence" value="ECO:0007669"/>
    <property type="project" value="UniProtKB-UniPathway"/>
</dbReference>
<accession>A0A0S2THT8</accession>
<evidence type="ECO:0000313" key="10">
    <source>
        <dbReference type="Proteomes" id="UP000055136"/>
    </source>
</evidence>
<evidence type="ECO:0000256" key="2">
    <source>
        <dbReference type="ARBA" id="ARBA00005992"/>
    </source>
</evidence>
<sequence>MLCSLLPLQAPAQDEVEPWVVIDTRQQALKVMVGDHIEQIFAGISVGRGGTAKQRFQGDGRTPKGVFRIGWINPRSKYHLFFGLDYPNLDHAERAFASAQIDFDTYYQISSAVLHGQTPPQNTPLGGYIGIHGLGSNDPRIHKTLNWTQGCIALTNEQIEQLARWVNVGTRVVIL</sequence>
<dbReference type="CDD" id="cd16913">
    <property type="entry name" value="YkuD_like"/>
    <property type="match status" value="1"/>
</dbReference>
<dbReference type="GO" id="GO:0004180">
    <property type="term" value="F:carboxypeptidase activity"/>
    <property type="evidence" value="ECO:0007669"/>
    <property type="project" value="UniProtKB-ARBA"/>
</dbReference>
<dbReference type="STRING" id="1748243.Tel_01855"/>
<proteinExistence type="inferred from homology"/>
<keyword evidence="4 7" id="KW-0133">Cell shape</keyword>
<evidence type="ECO:0000256" key="5">
    <source>
        <dbReference type="ARBA" id="ARBA00022984"/>
    </source>
</evidence>
<dbReference type="KEGG" id="tee:Tel_01855"/>
<protein>
    <recommendedName>
        <fullName evidence="8">L,D-TPase catalytic domain-containing protein</fullName>
    </recommendedName>
</protein>
<dbReference type="GO" id="GO:0071555">
    <property type="term" value="P:cell wall organization"/>
    <property type="evidence" value="ECO:0007669"/>
    <property type="project" value="UniProtKB-UniRule"/>
</dbReference>
<evidence type="ECO:0000256" key="6">
    <source>
        <dbReference type="ARBA" id="ARBA00023316"/>
    </source>
</evidence>
<keyword evidence="3" id="KW-0808">Transferase</keyword>
<evidence type="ECO:0000313" key="9">
    <source>
        <dbReference type="EMBL" id="ALP54696.1"/>
    </source>
</evidence>
<dbReference type="UniPathway" id="UPA00219"/>
<reference evidence="9" key="1">
    <citation type="submission" date="2015-10" db="EMBL/GenBank/DDBJ databases">
        <title>Description of Candidatus Tenderia electrophaga gen. nov, sp. nov., an Uncultivated Electroautotroph from a Biocathode Enrichment.</title>
        <authorList>
            <person name="Eddie B.J."/>
            <person name="Malanoski A.P."/>
            <person name="Wang Z."/>
            <person name="Hall R.J."/>
            <person name="Oh S.D."/>
            <person name="Heiner C."/>
            <person name="Lin B."/>
            <person name="Strycharz-Glaven S.M."/>
        </authorList>
    </citation>
    <scope>NUCLEOTIDE SEQUENCE [LARGE SCALE GENOMIC DNA]</scope>
    <source>
        <strain evidence="9">NRL1</strain>
    </source>
</reference>
<feature type="active site" description="Proton donor/acceptor" evidence="7">
    <location>
        <position position="132"/>
    </location>
</feature>
<dbReference type="InterPro" id="IPR005490">
    <property type="entry name" value="LD_TPept_cat_dom"/>
</dbReference>
<comment type="similarity">
    <text evidence="2">Belongs to the YkuD family.</text>
</comment>
<keyword evidence="6 7" id="KW-0961">Cell wall biogenesis/degradation</keyword>
<evidence type="ECO:0000256" key="3">
    <source>
        <dbReference type="ARBA" id="ARBA00022679"/>
    </source>
</evidence>
<dbReference type="GO" id="GO:0016740">
    <property type="term" value="F:transferase activity"/>
    <property type="evidence" value="ECO:0007669"/>
    <property type="project" value="UniProtKB-KW"/>
</dbReference>
<name>A0A0S2THT8_9GAMM</name>
<evidence type="ECO:0000256" key="7">
    <source>
        <dbReference type="PROSITE-ProRule" id="PRU01373"/>
    </source>
</evidence>
<keyword evidence="10" id="KW-1185">Reference proteome</keyword>
<dbReference type="GO" id="GO:0008360">
    <property type="term" value="P:regulation of cell shape"/>
    <property type="evidence" value="ECO:0007669"/>
    <property type="project" value="UniProtKB-UniRule"/>
</dbReference>
<dbReference type="PROSITE" id="PS52029">
    <property type="entry name" value="LD_TPASE"/>
    <property type="match status" value="1"/>
</dbReference>